<dbReference type="InterPro" id="IPR036865">
    <property type="entry name" value="CRAL-TRIO_dom_sf"/>
</dbReference>
<proteinExistence type="predicted"/>
<sequence length="453" mass="51076">MSPGAIKRAIDAEVSSVAVDDTELGKARAVLGTVLDRGKYSKDELVESLTSPPGEDYMDTTMVRFLRARRGNVKAAADMIEEAMDFRRRHDVDNIMSKPLSRVVLKHLRGGVYDGLLPDFDKFGRPVYLLQGGASDTAIQTLLKPPPGYEEWSLADFEDALLHWHLILMEYITKVLFLEATKKAGKIINKYVVIDDLKGFSFAGLRGLMSVMTAFKKSAFIDQLLYPEILSFLVFLNSPAIFRGPWAIIKGFIDKHTVEKIFVLGGHSQYSPVLDSIFENDKIPAFLGGTLEETVVTSIEKPEAVEYHKIDRMCLENAKNSGYNPETSRVGPLHILHISNGKESQVSLEVKPYEVAEWQVCIDSHDIYYEAMFIPHDGEPAVVIDPRRKTHNSDVRLEYRFMNSQARGKVILVFCNKKSKIRSKTVRYRIYLTKQCDDAQSECKASDQVAIEN</sequence>
<dbReference type="PROSITE" id="PS50866">
    <property type="entry name" value="GOLD"/>
    <property type="match status" value="1"/>
</dbReference>
<dbReference type="SMART" id="SM01100">
    <property type="entry name" value="CRAL_TRIO_N"/>
    <property type="match status" value="1"/>
</dbReference>
<dbReference type="EMBL" id="HBHK01015325">
    <property type="protein sequence ID" value="CAD9687720.1"/>
    <property type="molecule type" value="Transcribed_RNA"/>
</dbReference>
<dbReference type="InterPro" id="IPR036273">
    <property type="entry name" value="CRAL/TRIO_N_dom_sf"/>
</dbReference>
<dbReference type="SUPFAM" id="SSF46938">
    <property type="entry name" value="CRAL/TRIO N-terminal domain"/>
    <property type="match status" value="1"/>
</dbReference>
<dbReference type="Gene3D" id="3.40.525.10">
    <property type="entry name" value="CRAL-TRIO lipid binding domain"/>
    <property type="match status" value="1"/>
</dbReference>
<evidence type="ECO:0000259" key="2">
    <source>
        <dbReference type="PROSITE" id="PS50866"/>
    </source>
</evidence>
<dbReference type="InterPro" id="IPR036598">
    <property type="entry name" value="GOLD_dom_sf"/>
</dbReference>
<dbReference type="AlphaFoldDB" id="A0A7S2S475"/>
<evidence type="ECO:0008006" key="4">
    <source>
        <dbReference type="Google" id="ProtNLM"/>
    </source>
</evidence>
<dbReference type="SMART" id="SM00516">
    <property type="entry name" value="SEC14"/>
    <property type="match status" value="1"/>
</dbReference>
<dbReference type="SUPFAM" id="SSF101576">
    <property type="entry name" value="Supernatant protein factor (SPF), C-terminal domain"/>
    <property type="match status" value="1"/>
</dbReference>
<dbReference type="PANTHER" id="PTHR23324:SF83">
    <property type="entry name" value="SEC14-LIKE PROTEIN 2"/>
    <property type="match status" value="1"/>
</dbReference>
<dbReference type="Gene3D" id="2.60.120.680">
    <property type="entry name" value="GOLD domain"/>
    <property type="match status" value="1"/>
</dbReference>
<dbReference type="Pfam" id="PF03765">
    <property type="entry name" value="CRAL_TRIO_N"/>
    <property type="match status" value="1"/>
</dbReference>
<dbReference type="InterPro" id="IPR051064">
    <property type="entry name" value="SEC14/CRAL-TRIO_domain"/>
</dbReference>
<gene>
    <name evidence="3" type="ORF">QSP1433_LOCUS9622</name>
</gene>
<dbReference type="InterPro" id="IPR009038">
    <property type="entry name" value="GOLD_dom"/>
</dbReference>
<dbReference type="SUPFAM" id="SSF52087">
    <property type="entry name" value="CRAL/TRIO domain"/>
    <property type="match status" value="1"/>
</dbReference>
<protein>
    <recommendedName>
        <fullName evidence="4">CRAL-TRIO domain-containing protein</fullName>
    </recommendedName>
</protein>
<evidence type="ECO:0000259" key="1">
    <source>
        <dbReference type="PROSITE" id="PS50191"/>
    </source>
</evidence>
<evidence type="ECO:0000313" key="3">
    <source>
        <dbReference type="EMBL" id="CAD9687720.1"/>
    </source>
</evidence>
<dbReference type="InterPro" id="IPR001251">
    <property type="entry name" value="CRAL-TRIO_dom"/>
</dbReference>
<dbReference type="GO" id="GO:0005737">
    <property type="term" value="C:cytoplasm"/>
    <property type="evidence" value="ECO:0007669"/>
    <property type="project" value="TreeGrafter"/>
</dbReference>
<accession>A0A7S2S475</accession>
<dbReference type="PROSITE" id="PS50191">
    <property type="entry name" value="CRAL_TRIO"/>
    <property type="match status" value="1"/>
</dbReference>
<dbReference type="PANTHER" id="PTHR23324">
    <property type="entry name" value="SEC14 RELATED PROTEIN"/>
    <property type="match status" value="1"/>
</dbReference>
<feature type="domain" description="GOLD" evidence="2">
    <location>
        <begin position="312"/>
        <end position="432"/>
    </location>
</feature>
<feature type="domain" description="CRAL-TRIO" evidence="1">
    <location>
        <begin position="101"/>
        <end position="295"/>
    </location>
</feature>
<dbReference type="CDD" id="cd00170">
    <property type="entry name" value="SEC14"/>
    <property type="match status" value="1"/>
</dbReference>
<organism evidence="3">
    <name type="scientific">Mucochytrium quahogii</name>
    <dbReference type="NCBI Taxonomy" id="96639"/>
    <lineage>
        <taxon>Eukaryota</taxon>
        <taxon>Sar</taxon>
        <taxon>Stramenopiles</taxon>
        <taxon>Bigyra</taxon>
        <taxon>Labyrinthulomycetes</taxon>
        <taxon>Thraustochytrida</taxon>
        <taxon>Thraustochytriidae</taxon>
        <taxon>Mucochytrium</taxon>
    </lineage>
</organism>
<dbReference type="Pfam" id="PF00650">
    <property type="entry name" value="CRAL_TRIO"/>
    <property type="match status" value="1"/>
</dbReference>
<reference evidence="3" key="1">
    <citation type="submission" date="2021-01" db="EMBL/GenBank/DDBJ databases">
        <authorList>
            <person name="Corre E."/>
            <person name="Pelletier E."/>
            <person name="Niang G."/>
            <person name="Scheremetjew M."/>
            <person name="Finn R."/>
            <person name="Kale V."/>
            <person name="Holt S."/>
            <person name="Cochrane G."/>
            <person name="Meng A."/>
            <person name="Brown T."/>
            <person name="Cohen L."/>
        </authorList>
    </citation>
    <scope>NUCLEOTIDE SEQUENCE</scope>
    <source>
        <strain evidence="3">NY070348D</strain>
    </source>
</reference>
<dbReference type="InterPro" id="IPR011074">
    <property type="entry name" value="CRAL/TRIO_N_dom"/>
</dbReference>
<name>A0A7S2S475_9STRA</name>